<dbReference type="PANTHER" id="PTHR46401:SF2">
    <property type="entry name" value="GLYCOSYLTRANSFERASE WBBK-RELATED"/>
    <property type="match status" value="1"/>
</dbReference>
<keyword evidence="1 2" id="KW-0808">Transferase</keyword>
<evidence type="ECO:0000256" key="1">
    <source>
        <dbReference type="ARBA" id="ARBA00022679"/>
    </source>
</evidence>
<comment type="caution">
    <text evidence="2">The sequence shown here is derived from an EMBL/GenBank/DDBJ whole genome shotgun (WGS) entry which is preliminary data.</text>
</comment>
<dbReference type="RefSeq" id="WP_188698997.1">
    <property type="nucleotide sequence ID" value="NZ_BMIR01000037.1"/>
</dbReference>
<dbReference type="SUPFAM" id="SSF53756">
    <property type="entry name" value="UDP-Glycosyltransferase/glycogen phosphorylase"/>
    <property type="match status" value="2"/>
</dbReference>
<reference evidence="2" key="2">
    <citation type="submission" date="2020-09" db="EMBL/GenBank/DDBJ databases">
        <authorList>
            <person name="Sun Q."/>
            <person name="Zhou Y."/>
        </authorList>
    </citation>
    <scope>NUCLEOTIDE SEQUENCE</scope>
    <source>
        <strain evidence="2">CGMCC 1.15371</strain>
    </source>
</reference>
<evidence type="ECO:0000313" key="2">
    <source>
        <dbReference type="EMBL" id="GGE56693.1"/>
    </source>
</evidence>
<dbReference type="Proteomes" id="UP000628775">
    <property type="component" value="Unassembled WGS sequence"/>
</dbReference>
<name>A0A8J2YPB6_9BACL</name>
<proteinExistence type="predicted"/>
<gene>
    <name evidence="2" type="ORF">GCM10011391_39530</name>
</gene>
<keyword evidence="3" id="KW-1185">Reference proteome</keyword>
<reference evidence="2" key="1">
    <citation type="journal article" date="2014" name="Int. J. Syst. Evol. Microbiol.">
        <title>Complete genome sequence of Corynebacterium casei LMG S-19264T (=DSM 44701T), isolated from a smear-ripened cheese.</title>
        <authorList>
            <consortium name="US DOE Joint Genome Institute (JGI-PGF)"/>
            <person name="Walter F."/>
            <person name="Albersmeier A."/>
            <person name="Kalinowski J."/>
            <person name="Ruckert C."/>
        </authorList>
    </citation>
    <scope>NUCLEOTIDE SEQUENCE</scope>
    <source>
        <strain evidence="2">CGMCC 1.15371</strain>
    </source>
</reference>
<dbReference type="GO" id="GO:0016757">
    <property type="term" value="F:glycosyltransferase activity"/>
    <property type="evidence" value="ECO:0007669"/>
    <property type="project" value="TreeGrafter"/>
</dbReference>
<dbReference type="PANTHER" id="PTHR46401">
    <property type="entry name" value="GLYCOSYLTRANSFERASE WBBK-RELATED"/>
    <property type="match status" value="1"/>
</dbReference>
<dbReference type="AlphaFoldDB" id="A0A8J2YPB6"/>
<dbReference type="Pfam" id="PF13692">
    <property type="entry name" value="Glyco_trans_1_4"/>
    <property type="match status" value="1"/>
</dbReference>
<dbReference type="EMBL" id="BMIR01000037">
    <property type="protein sequence ID" value="GGE56693.1"/>
    <property type="molecule type" value="Genomic_DNA"/>
</dbReference>
<sequence>MSRKLRLLLYGDVDLNIMDGSAVWLTSMANVLHLDPNITTDVLLKARIKTEHLITEIQGLDNVRVIDPFSRFASSKFVNKNRLQRDEAISLIEELNAQEPYDCIILRGLSFVIDYLKQATLLHKTIPYITDFTHDPKQISETEREELRQIYQSFPNVFVQTEQMGELLKQLIDCEGKKFSLLYPMIPKPQKEPNFKNTHDRLVYSGKFAADWYTEEILNAFARLAQTDSGLTLSVVGDKFQGDLVQKKDEILRVMKEADAIHWYGAVARHKSLEIIRDADLGICWRSERIDHDESVELSTKLLEYGQLGKPVLLRRTKMYEELLGSDYFLFVDNEAEWIEKTLRILNDSKLYRQTARRVYERTKKFTFNEAYERLRPLLWHFCDKKINLVFAGHDLKFIQAAITHFEQHPNVNVRIDQWSGHDEHDSEHSTECLEWADVIFCEWGLGNAVWYSQNKKKGQKLFVRMHLQERETSFPSQFHLENIDQIIVISPYIFEEFHRVCQIPREKMIMIYNMIDTNKFNKTKIDNTQVAYHLGICGILPKRKRLDRALDILEQLWKKDHRYKLFVKGKLPEELKWLMKREDEKQYYDAIFARIKQAPWGKNVIFDEHGNDMDEWFRKIGYILSTSDFESFHLAPMEGLASASLPAVWHWTGAETIYPKEFLFENDTDIVDYILKTQHKLPYHQGQHYVQKTFDKKRIIEQIEELVLS</sequence>
<organism evidence="2 3">
    <name type="scientific">Pullulanibacillus camelliae</name>
    <dbReference type="NCBI Taxonomy" id="1707096"/>
    <lineage>
        <taxon>Bacteria</taxon>
        <taxon>Bacillati</taxon>
        <taxon>Bacillota</taxon>
        <taxon>Bacilli</taxon>
        <taxon>Bacillales</taxon>
        <taxon>Sporolactobacillaceae</taxon>
        <taxon>Pullulanibacillus</taxon>
    </lineage>
</organism>
<accession>A0A8J2YPB6</accession>
<dbReference type="Gene3D" id="3.40.50.2000">
    <property type="entry name" value="Glycogen Phosphorylase B"/>
    <property type="match status" value="3"/>
</dbReference>
<dbReference type="GO" id="GO:0009103">
    <property type="term" value="P:lipopolysaccharide biosynthetic process"/>
    <property type="evidence" value="ECO:0007669"/>
    <property type="project" value="TreeGrafter"/>
</dbReference>
<evidence type="ECO:0000313" key="3">
    <source>
        <dbReference type="Proteomes" id="UP000628775"/>
    </source>
</evidence>
<protein>
    <submittedName>
        <fullName evidence="2">Glycosyl transferase</fullName>
    </submittedName>
</protein>